<comment type="caution">
    <text evidence="3">The sequence shown here is derived from an EMBL/GenBank/DDBJ whole genome shotgun (WGS) entry which is preliminary data.</text>
</comment>
<dbReference type="Gene3D" id="2.30.29.30">
    <property type="entry name" value="Pleckstrin-homology domain (PH domain)/Phosphotyrosine-binding domain (PTB)"/>
    <property type="match status" value="1"/>
</dbReference>
<dbReference type="PANTHER" id="PTHR31941:SF1">
    <property type="entry name" value="CYTOSKELETAL SIGNALING PROTEIN SLM1"/>
    <property type="match status" value="1"/>
</dbReference>
<evidence type="ECO:0000256" key="1">
    <source>
        <dbReference type="SAM" id="MobiDB-lite"/>
    </source>
</evidence>
<feature type="compositionally biased region" description="Low complexity" evidence="1">
    <location>
        <begin position="532"/>
        <end position="565"/>
    </location>
</feature>
<dbReference type="Proteomes" id="UP000193411">
    <property type="component" value="Unassembled WGS sequence"/>
</dbReference>
<dbReference type="SUPFAM" id="SSF50729">
    <property type="entry name" value="PH domain-like"/>
    <property type="match status" value="1"/>
</dbReference>
<dbReference type="AlphaFoldDB" id="A0A1Y2HPH8"/>
<dbReference type="Pfam" id="PF00169">
    <property type="entry name" value="PH"/>
    <property type="match status" value="1"/>
</dbReference>
<reference evidence="3 4" key="1">
    <citation type="submission" date="2016-07" db="EMBL/GenBank/DDBJ databases">
        <title>Pervasive Adenine N6-methylation of Active Genes in Fungi.</title>
        <authorList>
            <consortium name="DOE Joint Genome Institute"/>
            <person name="Mondo S.J."/>
            <person name="Dannebaum R.O."/>
            <person name="Kuo R.C."/>
            <person name="Labutti K."/>
            <person name="Haridas S."/>
            <person name="Kuo A."/>
            <person name="Salamov A."/>
            <person name="Ahrendt S.R."/>
            <person name="Lipzen A."/>
            <person name="Sullivan W."/>
            <person name="Andreopoulos W.B."/>
            <person name="Clum A."/>
            <person name="Lindquist E."/>
            <person name="Daum C."/>
            <person name="Ramamoorthy G.K."/>
            <person name="Gryganskyi A."/>
            <person name="Culley D."/>
            <person name="Magnuson J.K."/>
            <person name="James T.Y."/>
            <person name="O'Malley M.A."/>
            <person name="Stajich J.E."/>
            <person name="Spatafora J.W."/>
            <person name="Visel A."/>
            <person name="Grigoriev I.V."/>
        </authorList>
    </citation>
    <scope>NUCLEOTIDE SEQUENCE [LARGE SCALE GENOMIC DNA]</scope>
    <source>
        <strain evidence="3 4">PL171</strain>
    </source>
</reference>
<feature type="region of interest" description="Disordered" evidence="1">
    <location>
        <begin position="499"/>
        <end position="719"/>
    </location>
</feature>
<feature type="compositionally biased region" description="Polar residues" evidence="1">
    <location>
        <begin position="657"/>
        <end position="666"/>
    </location>
</feature>
<dbReference type="OrthoDB" id="5598057at2759"/>
<evidence type="ECO:0000313" key="4">
    <source>
        <dbReference type="Proteomes" id="UP000193411"/>
    </source>
</evidence>
<name>A0A1Y2HPH8_9FUNG</name>
<dbReference type="CDD" id="cd00821">
    <property type="entry name" value="PH"/>
    <property type="match status" value="1"/>
</dbReference>
<dbReference type="PANTHER" id="PTHR31941">
    <property type="entry name" value="CYTOSKELETAL SIGNALING PROTEIN SLM1"/>
    <property type="match status" value="1"/>
</dbReference>
<dbReference type="InterPro" id="IPR046868">
    <property type="entry name" value="BAR_4"/>
</dbReference>
<dbReference type="SMART" id="SM00233">
    <property type="entry name" value="PH"/>
    <property type="match status" value="1"/>
</dbReference>
<feature type="compositionally biased region" description="Basic and acidic residues" evidence="1">
    <location>
        <begin position="566"/>
        <end position="580"/>
    </location>
</feature>
<protein>
    <recommendedName>
        <fullName evidence="2">PH domain-containing protein</fullName>
    </recommendedName>
</protein>
<evidence type="ECO:0000313" key="3">
    <source>
        <dbReference type="EMBL" id="ORZ35012.1"/>
    </source>
</evidence>
<proteinExistence type="predicted"/>
<feature type="domain" description="PH" evidence="2">
    <location>
        <begin position="333"/>
        <end position="472"/>
    </location>
</feature>
<dbReference type="Gene3D" id="1.20.1270.60">
    <property type="entry name" value="Arfaptin homology (AH) domain/BAR domain"/>
    <property type="match status" value="1"/>
</dbReference>
<evidence type="ECO:0000259" key="2">
    <source>
        <dbReference type="PROSITE" id="PS50003"/>
    </source>
</evidence>
<feature type="region of interest" description="Disordered" evidence="1">
    <location>
        <begin position="1"/>
        <end position="24"/>
    </location>
</feature>
<dbReference type="STRING" id="765915.A0A1Y2HPH8"/>
<dbReference type="Pfam" id="PF20400">
    <property type="entry name" value="BAR_4"/>
    <property type="match status" value="1"/>
</dbReference>
<dbReference type="InterPro" id="IPR011993">
    <property type="entry name" value="PH-like_dom_sf"/>
</dbReference>
<dbReference type="SUPFAM" id="SSF103657">
    <property type="entry name" value="BAR/IMD domain-like"/>
    <property type="match status" value="1"/>
</dbReference>
<feature type="compositionally biased region" description="Basic and acidic residues" evidence="1">
    <location>
        <begin position="588"/>
        <end position="601"/>
    </location>
</feature>
<sequence length="719" mass="77894">MSPPVSRQNSTAGGSGNGTIKRTLQAPNGTDVIHCDAGESTLPVAMTLTTDHLWPHARDQSSKLFALLDRMRDVKHLIEDTADFFKAIESVEATAAKEYRKALKCFRHLPSPDNGPPTFDESTTGPGVTGAIASVYAIGEQHATIAKHIHDNALKSIDFILACHHKRVKDIKATIEKESTAISKSRAETLSAISTHVKTHTLASSRRSTSGDLMDPWLTEMALQIQLFDNVTRENAYQAAMLTVIGAAKDTESQALTDLRQVLTDHLDTRTTQADSLRDTLSALHATVARFDTQRAFVMYAQSMHLAGSPVWHEPRSVQAFPYRIEEAEGAQAIVMQGVLSRLGTIRKSKWKPSWFVLTELGFLHCFEEKHPPFAPMDARAGGGQEAKSTASFGAAPKMPKILFSVCLRDGRALANYLPNEPEHSFEIVTQPPTKDSGLFTIGKKKEAKYMIKADTEESMVDWVCAIRRIIGQHAPMVPASPVHYSHTSLDRVALDKPLPMSPTLERTPQASQAGAGEPMVPKLPPPPPPVLSRSSSSSAGTPAPGMGISSPPRLPMSPAAALASSKDRLDSPPDQRSPDGDASGGGDVREEVESIEEIKARAKAQAQALDRERERERDRASQDSSGSMDGPPPNPRKGSLPAPHVPAKSPARRATGGSSSISTSMDRLLEAGPAPVRPPPQLPFTARRDGRQEDEHDEGAGRTLVRRESDDVTLHESK</sequence>
<feature type="compositionally biased region" description="Basic and acidic residues" evidence="1">
    <location>
        <begin position="610"/>
        <end position="622"/>
    </location>
</feature>
<dbReference type="PROSITE" id="PS50003">
    <property type="entry name" value="PH_DOMAIN"/>
    <property type="match status" value="1"/>
</dbReference>
<dbReference type="InterPro" id="IPR027267">
    <property type="entry name" value="AH/BAR_dom_sf"/>
</dbReference>
<feature type="compositionally biased region" description="Basic and acidic residues" evidence="1">
    <location>
        <begin position="687"/>
        <end position="719"/>
    </location>
</feature>
<dbReference type="InterPro" id="IPR001849">
    <property type="entry name" value="PH_domain"/>
</dbReference>
<gene>
    <name evidence="3" type="ORF">BCR44DRAFT_1513482</name>
</gene>
<accession>A0A1Y2HPH8</accession>
<keyword evidence="4" id="KW-1185">Reference proteome</keyword>
<feature type="compositionally biased region" description="Pro residues" evidence="1">
    <location>
        <begin position="522"/>
        <end position="531"/>
    </location>
</feature>
<dbReference type="EMBL" id="MCFL01000024">
    <property type="protein sequence ID" value="ORZ35012.1"/>
    <property type="molecule type" value="Genomic_DNA"/>
</dbReference>
<organism evidence="3 4">
    <name type="scientific">Catenaria anguillulae PL171</name>
    <dbReference type="NCBI Taxonomy" id="765915"/>
    <lineage>
        <taxon>Eukaryota</taxon>
        <taxon>Fungi</taxon>
        <taxon>Fungi incertae sedis</taxon>
        <taxon>Blastocladiomycota</taxon>
        <taxon>Blastocladiomycetes</taxon>
        <taxon>Blastocladiales</taxon>
        <taxon>Catenariaceae</taxon>
        <taxon>Catenaria</taxon>
    </lineage>
</organism>